<evidence type="ECO:0000256" key="8">
    <source>
        <dbReference type="HAMAP-Rule" id="MF_01161"/>
    </source>
</evidence>
<dbReference type="InterPro" id="IPR014729">
    <property type="entry name" value="Rossmann-like_a/b/a_fold"/>
</dbReference>
<dbReference type="NCBIfam" id="TIGR02433">
    <property type="entry name" value="lysidine_TilS_C"/>
    <property type="match status" value="1"/>
</dbReference>
<evidence type="ECO:0000256" key="3">
    <source>
        <dbReference type="ARBA" id="ARBA00022598"/>
    </source>
</evidence>
<proteinExistence type="inferred from homology"/>
<dbReference type="InterPro" id="IPR012795">
    <property type="entry name" value="tRNA_Ile_lys_synt_N"/>
</dbReference>
<evidence type="ECO:0000256" key="2">
    <source>
        <dbReference type="ARBA" id="ARBA00022490"/>
    </source>
</evidence>
<organism evidence="11 12">
    <name type="scientific">Absicoccus porci</name>
    <dbReference type="NCBI Taxonomy" id="2486576"/>
    <lineage>
        <taxon>Bacteria</taxon>
        <taxon>Bacillati</taxon>
        <taxon>Bacillota</taxon>
        <taxon>Erysipelotrichia</taxon>
        <taxon>Erysipelotrichales</taxon>
        <taxon>Erysipelotrichaceae</taxon>
        <taxon>Absicoccus</taxon>
    </lineage>
</organism>
<accession>A0A3N0I0D3</accession>
<feature type="binding site" evidence="8">
    <location>
        <begin position="8"/>
        <end position="13"/>
    </location>
    <ligand>
        <name>ATP</name>
        <dbReference type="ChEBI" id="CHEBI:30616"/>
    </ligand>
</feature>
<dbReference type="PANTHER" id="PTHR43033">
    <property type="entry name" value="TRNA(ILE)-LYSIDINE SYNTHASE-RELATED"/>
    <property type="match status" value="1"/>
</dbReference>
<dbReference type="GO" id="GO:0006400">
    <property type="term" value="P:tRNA modification"/>
    <property type="evidence" value="ECO:0007669"/>
    <property type="project" value="UniProtKB-UniRule"/>
</dbReference>
<comment type="domain">
    <text evidence="8">The N-terminal region contains the highly conserved SGGXDS motif, predicted to be a P-loop motif involved in ATP binding.</text>
</comment>
<keyword evidence="4 8" id="KW-0819">tRNA processing</keyword>
<dbReference type="EMBL" id="RJQC01000002">
    <property type="protein sequence ID" value="RNM30505.1"/>
    <property type="molecule type" value="Genomic_DNA"/>
</dbReference>
<keyword evidence="6 8" id="KW-0067">ATP-binding</keyword>
<dbReference type="SUPFAM" id="SSF56037">
    <property type="entry name" value="PheT/TilS domain"/>
    <property type="match status" value="1"/>
</dbReference>
<dbReference type="OrthoDB" id="9807403at2"/>
<keyword evidence="2 8" id="KW-0963">Cytoplasm</keyword>
<dbReference type="AlphaFoldDB" id="A0A3N0I0D3"/>
<dbReference type="NCBIfam" id="TIGR02432">
    <property type="entry name" value="lysidine_TilS_N"/>
    <property type="match status" value="1"/>
</dbReference>
<dbReference type="Pfam" id="PF11734">
    <property type="entry name" value="TilS_C"/>
    <property type="match status" value="1"/>
</dbReference>
<keyword evidence="9" id="KW-0175">Coiled coil</keyword>
<dbReference type="GO" id="GO:0005737">
    <property type="term" value="C:cytoplasm"/>
    <property type="evidence" value="ECO:0007669"/>
    <property type="project" value="UniProtKB-SubCell"/>
</dbReference>
<comment type="function">
    <text evidence="8">Ligates lysine onto the cytidine present at position 34 of the AUA codon-specific tRNA(Ile) that contains the anticodon CAU, in an ATP-dependent manner. Cytidine is converted to lysidine, thus changing the amino acid specificity of the tRNA from methionine to isoleucine.</text>
</comment>
<reference evidence="11 12" key="1">
    <citation type="submission" date="2018-11" db="EMBL/GenBank/DDBJ databases">
        <title>Clostridium sp. nov., a member of the family Erysipelotrichaceae isolated from pig faeces.</title>
        <authorList>
            <person name="Chang Y.-H."/>
        </authorList>
    </citation>
    <scope>NUCLEOTIDE SEQUENCE [LARGE SCALE GENOMIC DNA]</scope>
    <source>
        <strain evidence="11 12">YH-panp20</strain>
    </source>
</reference>
<evidence type="ECO:0000256" key="7">
    <source>
        <dbReference type="ARBA" id="ARBA00048539"/>
    </source>
</evidence>
<evidence type="ECO:0000313" key="11">
    <source>
        <dbReference type="EMBL" id="RNM30505.1"/>
    </source>
</evidence>
<dbReference type="GO" id="GO:0005524">
    <property type="term" value="F:ATP binding"/>
    <property type="evidence" value="ECO:0007669"/>
    <property type="project" value="UniProtKB-UniRule"/>
</dbReference>
<dbReference type="EC" id="6.3.4.19" evidence="8"/>
<dbReference type="Pfam" id="PF01171">
    <property type="entry name" value="ATP_bind_3"/>
    <property type="match status" value="1"/>
</dbReference>
<keyword evidence="5 8" id="KW-0547">Nucleotide-binding</keyword>
<feature type="coiled-coil region" evidence="9">
    <location>
        <begin position="183"/>
        <end position="210"/>
    </location>
</feature>
<name>A0A3N0I0D3_9FIRM</name>
<evidence type="ECO:0000256" key="5">
    <source>
        <dbReference type="ARBA" id="ARBA00022741"/>
    </source>
</evidence>
<evidence type="ECO:0000256" key="1">
    <source>
        <dbReference type="ARBA" id="ARBA00004496"/>
    </source>
</evidence>
<dbReference type="RefSeq" id="WP_128520416.1">
    <property type="nucleotide sequence ID" value="NZ_RJQC01000002.1"/>
</dbReference>
<dbReference type="InterPro" id="IPR011063">
    <property type="entry name" value="TilS/TtcA_N"/>
</dbReference>
<evidence type="ECO:0000256" key="6">
    <source>
        <dbReference type="ARBA" id="ARBA00022840"/>
    </source>
</evidence>
<evidence type="ECO:0000259" key="10">
    <source>
        <dbReference type="SMART" id="SM00977"/>
    </source>
</evidence>
<keyword evidence="12" id="KW-1185">Reference proteome</keyword>
<dbReference type="PANTHER" id="PTHR43033:SF1">
    <property type="entry name" value="TRNA(ILE)-LYSIDINE SYNTHASE-RELATED"/>
    <property type="match status" value="1"/>
</dbReference>
<sequence>MKIIVACSGGPDSMALLDQLRKKDYAICVAHVNYHQRPTANRDERIVKEYCDQYHLEFRSIAPQWIHRGNFQAWARHVRYDFFFSCAKEMGTTDIYVAHQLDDVLETYIFQKQNHRIPQVYGLASISYQHGFRIIRPLLQYTKMELRQYCDDNSIPYGIDESNLTDHYTRNVIRHHVLDGYTKEQKQALLQEINEQNEKLQKKRLWAQKQISSLHWLDDPEAWFILDVYLYEQTHKHFAKKFLMDMVKQLHGPCVIDLGAYELERWQDQLYCMKKEMIQPMHLNQIEYGDFQGFSLRTSGTKIESVNIKPSDFPITIRLVQPGDQIHMRFGTKKVSRFFVDWKIPHLIRKRWLVIENCHNQVIFVPKIGCDINHYSAKPNVFMVQYTLLKENAK</sequence>
<dbReference type="InterPro" id="IPR012796">
    <property type="entry name" value="Lysidine-tRNA-synth_C"/>
</dbReference>
<protein>
    <recommendedName>
        <fullName evidence="8">tRNA(Ile)-lysidine synthase</fullName>
        <ecNumber evidence="8">6.3.4.19</ecNumber>
    </recommendedName>
    <alternativeName>
        <fullName evidence="8">tRNA(Ile)-2-lysyl-cytidine synthase</fullName>
    </alternativeName>
    <alternativeName>
        <fullName evidence="8">tRNA(Ile)-lysidine synthetase</fullName>
    </alternativeName>
</protein>
<feature type="domain" description="Lysidine-tRNA(Ile) synthetase C-terminal" evidence="10">
    <location>
        <begin position="315"/>
        <end position="386"/>
    </location>
</feature>
<keyword evidence="3 8" id="KW-0436">Ligase</keyword>
<comment type="caution">
    <text evidence="11">The sequence shown here is derived from an EMBL/GenBank/DDBJ whole genome shotgun (WGS) entry which is preliminary data.</text>
</comment>
<dbReference type="SUPFAM" id="SSF52402">
    <property type="entry name" value="Adenine nucleotide alpha hydrolases-like"/>
    <property type="match status" value="1"/>
</dbReference>
<evidence type="ECO:0000256" key="4">
    <source>
        <dbReference type="ARBA" id="ARBA00022694"/>
    </source>
</evidence>
<gene>
    <name evidence="8 11" type="primary">tilS</name>
    <name evidence="11" type="ORF">EDX97_06905</name>
</gene>
<comment type="similarity">
    <text evidence="8">Belongs to the tRNA(Ile)-lysidine synthase family.</text>
</comment>
<dbReference type="Gene3D" id="3.40.50.620">
    <property type="entry name" value="HUPs"/>
    <property type="match status" value="1"/>
</dbReference>
<evidence type="ECO:0000256" key="9">
    <source>
        <dbReference type="SAM" id="Coils"/>
    </source>
</evidence>
<comment type="catalytic activity">
    <reaction evidence="7 8">
        <text>cytidine(34) in tRNA(Ile2) + L-lysine + ATP = lysidine(34) in tRNA(Ile2) + AMP + diphosphate + H(+)</text>
        <dbReference type="Rhea" id="RHEA:43744"/>
        <dbReference type="Rhea" id="RHEA-COMP:10625"/>
        <dbReference type="Rhea" id="RHEA-COMP:10670"/>
        <dbReference type="ChEBI" id="CHEBI:15378"/>
        <dbReference type="ChEBI" id="CHEBI:30616"/>
        <dbReference type="ChEBI" id="CHEBI:32551"/>
        <dbReference type="ChEBI" id="CHEBI:33019"/>
        <dbReference type="ChEBI" id="CHEBI:82748"/>
        <dbReference type="ChEBI" id="CHEBI:83665"/>
        <dbReference type="ChEBI" id="CHEBI:456215"/>
        <dbReference type="EC" id="6.3.4.19"/>
    </reaction>
</comment>
<evidence type="ECO:0000313" key="12">
    <source>
        <dbReference type="Proteomes" id="UP000276568"/>
    </source>
</evidence>
<dbReference type="InterPro" id="IPR012094">
    <property type="entry name" value="tRNA_Ile_lys_synt"/>
</dbReference>
<dbReference type="SMART" id="SM00977">
    <property type="entry name" value="TilS_C"/>
    <property type="match status" value="1"/>
</dbReference>
<dbReference type="CDD" id="cd01992">
    <property type="entry name" value="TilS_N"/>
    <property type="match status" value="1"/>
</dbReference>
<dbReference type="HAMAP" id="MF_01161">
    <property type="entry name" value="tRNA_Ile_lys_synt"/>
    <property type="match status" value="1"/>
</dbReference>
<dbReference type="Proteomes" id="UP000276568">
    <property type="component" value="Unassembled WGS sequence"/>
</dbReference>
<comment type="subcellular location">
    <subcellularLocation>
        <location evidence="1 8">Cytoplasm</location>
    </subcellularLocation>
</comment>
<dbReference type="GO" id="GO:0032267">
    <property type="term" value="F:tRNA(Ile)-lysidine synthase activity"/>
    <property type="evidence" value="ECO:0007669"/>
    <property type="project" value="UniProtKB-EC"/>
</dbReference>